<dbReference type="KEGG" id="crq:GCK72_017886"/>
<dbReference type="OMA" id="IPITLMH"/>
<evidence type="ECO:0000313" key="20">
    <source>
        <dbReference type="EMBL" id="EFP10842.1"/>
    </source>
</evidence>
<dbReference type="EMBL" id="DS268415">
    <property type="protein sequence ID" value="EFP10842.1"/>
    <property type="molecule type" value="Genomic_DNA"/>
</dbReference>
<dbReference type="Proteomes" id="UP000008281">
    <property type="component" value="Unassembled WGS sequence"/>
</dbReference>
<evidence type="ECO:0000256" key="13">
    <source>
        <dbReference type="ARBA" id="ARBA00054965"/>
    </source>
</evidence>
<evidence type="ECO:0000256" key="12">
    <source>
        <dbReference type="ARBA" id="ARBA00023273"/>
    </source>
</evidence>
<evidence type="ECO:0000256" key="15">
    <source>
        <dbReference type="ARBA" id="ARBA00064300"/>
    </source>
</evidence>
<evidence type="ECO:0000256" key="19">
    <source>
        <dbReference type="SAM" id="Phobius"/>
    </source>
</evidence>
<keyword evidence="9 19" id="KW-0472">Membrane</keyword>
<keyword evidence="4" id="KW-0716">Sensory transduction</keyword>
<dbReference type="InParanoid" id="E3LUN7"/>
<evidence type="ECO:0000256" key="17">
    <source>
        <dbReference type="ARBA" id="ARBA00078653"/>
    </source>
</evidence>
<dbReference type="GeneID" id="9810621"/>
<evidence type="ECO:0000256" key="9">
    <source>
        <dbReference type="ARBA" id="ARBA00023136"/>
    </source>
</evidence>
<keyword evidence="5 19" id="KW-0812">Transmembrane</keyword>
<feature type="transmembrane region" description="Helical" evidence="19">
    <location>
        <begin position="264"/>
        <end position="287"/>
    </location>
</feature>
<evidence type="ECO:0000313" key="21">
    <source>
        <dbReference type="Proteomes" id="UP000008281"/>
    </source>
</evidence>
<dbReference type="PANTHER" id="PTHR22943:SF49">
    <property type="entry name" value="SEVEN TM RECEPTOR"/>
    <property type="match status" value="1"/>
</dbReference>
<keyword evidence="6" id="KW-0552">Olfaction</keyword>
<dbReference type="GO" id="GO:0042048">
    <property type="term" value="P:olfactory behavior"/>
    <property type="evidence" value="ECO:0007669"/>
    <property type="project" value="TreeGrafter"/>
</dbReference>
<evidence type="ECO:0000256" key="11">
    <source>
        <dbReference type="ARBA" id="ARBA00023180"/>
    </source>
</evidence>
<dbReference type="GO" id="GO:0038022">
    <property type="term" value="F:G protein-coupled olfactory receptor activity"/>
    <property type="evidence" value="ECO:0007669"/>
    <property type="project" value="TreeGrafter"/>
</dbReference>
<dbReference type="CTD" id="9810621"/>
<organism evidence="21">
    <name type="scientific">Caenorhabditis remanei</name>
    <name type="common">Caenorhabditis vulgaris</name>
    <dbReference type="NCBI Taxonomy" id="31234"/>
    <lineage>
        <taxon>Eukaryota</taxon>
        <taxon>Metazoa</taxon>
        <taxon>Ecdysozoa</taxon>
        <taxon>Nematoda</taxon>
        <taxon>Chromadorea</taxon>
        <taxon>Rhabditida</taxon>
        <taxon>Rhabditina</taxon>
        <taxon>Rhabditomorpha</taxon>
        <taxon>Rhabditoidea</taxon>
        <taxon>Rhabditidae</taxon>
        <taxon>Peloderinae</taxon>
        <taxon>Caenorhabditis</taxon>
    </lineage>
</organism>
<evidence type="ECO:0000256" key="4">
    <source>
        <dbReference type="ARBA" id="ARBA00022606"/>
    </source>
</evidence>
<evidence type="ECO:0000256" key="7">
    <source>
        <dbReference type="ARBA" id="ARBA00022989"/>
    </source>
</evidence>
<keyword evidence="2" id="KW-1003">Cell membrane</keyword>
<evidence type="ECO:0000256" key="6">
    <source>
        <dbReference type="ARBA" id="ARBA00022725"/>
    </source>
</evidence>
<reference evidence="20" key="1">
    <citation type="submission" date="2007-07" db="EMBL/GenBank/DDBJ databases">
        <title>PCAP assembly of the Caenorhabditis remanei genome.</title>
        <authorList>
            <consortium name="The Caenorhabditis remanei Sequencing Consortium"/>
            <person name="Wilson R.K."/>
        </authorList>
    </citation>
    <scope>NUCLEOTIDE SEQUENCE [LARGE SCALE GENOMIC DNA]</scope>
    <source>
        <strain evidence="20">PB4641</strain>
    </source>
</reference>
<evidence type="ECO:0000256" key="14">
    <source>
        <dbReference type="ARBA" id="ARBA00061678"/>
    </source>
</evidence>
<evidence type="ECO:0000256" key="3">
    <source>
        <dbReference type="ARBA" id="ARBA00022500"/>
    </source>
</evidence>
<evidence type="ECO:0000256" key="16">
    <source>
        <dbReference type="ARBA" id="ARBA00067967"/>
    </source>
</evidence>
<comment type="subunit">
    <text evidence="15">Interacts with odr-4.</text>
</comment>
<gene>
    <name evidence="20" type="primary">Cre-str-206</name>
    <name evidence="20" type="ORF">CRE_30859</name>
</gene>
<keyword evidence="8" id="KW-0969">Cilium</keyword>
<feature type="transmembrane region" description="Helical" evidence="19">
    <location>
        <begin position="299"/>
        <end position="322"/>
    </location>
</feature>
<keyword evidence="21" id="KW-1185">Reference proteome</keyword>
<dbReference type="PANTHER" id="PTHR22943">
    <property type="entry name" value="7-TRANSMEMBRANE DOMAIN RECEPTOR C.ELEGANS"/>
    <property type="match status" value="1"/>
</dbReference>
<evidence type="ECO:0000256" key="18">
    <source>
        <dbReference type="ARBA" id="ARBA00082489"/>
    </source>
</evidence>
<comment type="subcellular location">
    <subcellularLocation>
        <location evidence="1">Cell projection</location>
        <location evidence="1">Cilium membrane</location>
        <topology evidence="1">Multi-pass membrane protein</topology>
    </subcellularLocation>
</comment>
<feature type="transmembrane region" description="Helical" evidence="19">
    <location>
        <begin position="201"/>
        <end position="221"/>
    </location>
</feature>
<dbReference type="FunFam" id="1.20.1070.10:FF:000128">
    <property type="entry name" value="Seven TM Receptor"/>
    <property type="match status" value="1"/>
</dbReference>
<accession>E3LUN7</accession>
<keyword evidence="12" id="KW-0966">Cell projection</keyword>
<proteinExistence type="inferred from homology"/>
<dbReference type="RefSeq" id="XP_003112321.2">
    <property type="nucleotide sequence ID" value="XM_003112273.2"/>
</dbReference>
<dbReference type="OrthoDB" id="5802934at2759"/>
<keyword evidence="10" id="KW-0675">Receptor</keyword>
<feature type="transmembrane region" description="Helical" evidence="19">
    <location>
        <begin position="135"/>
        <end position="154"/>
    </location>
</feature>
<dbReference type="InterPro" id="IPR019428">
    <property type="entry name" value="7TM_GPCR_serpentine_rcpt_Str"/>
</dbReference>
<dbReference type="GO" id="GO:0060170">
    <property type="term" value="C:ciliary membrane"/>
    <property type="evidence" value="ECO:0007669"/>
    <property type="project" value="UniProtKB-SubCell"/>
</dbReference>
<dbReference type="HOGENOM" id="CLU_036335_2_0_1"/>
<evidence type="ECO:0000256" key="8">
    <source>
        <dbReference type="ARBA" id="ARBA00023069"/>
    </source>
</evidence>
<comment type="function">
    <text evidence="13">An odorant receptor which affects chemotaxis to the volatile odorant diacetyl. Specifies AWA neuronal cell fate via the odr-7 pathway.</text>
</comment>
<feature type="transmembrane region" description="Helical" evidence="19">
    <location>
        <begin position="95"/>
        <end position="115"/>
    </location>
</feature>
<feature type="transmembrane region" description="Helical" evidence="19">
    <location>
        <begin position="45"/>
        <end position="65"/>
    </location>
</feature>
<dbReference type="Pfam" id="PF10326">
    <property type="entry name" value="7TM_GPCR_Str"/>
    <property type="match status" value="1"/>
</dbReference>
<comment type="similarity">
    <text evidence="14">Belongs to the nematode receptor-like protein str family.</text>
</comment>
<keyword evidence="7 19" id="KW-1133">Transmembrane helix</keyword>
<dbReference type="GO" id="GO:0006935">
    <property type="term" value="P:chemotaxis"/>
    <property type="evidence" value="ECO:0007669"/>
    <property type="project" value="UniProtKB-KW"/>
</dbReference>
<evidence type="ECO:0000256" key="1">
    <source>
        <dbReference type="ARBA" id="ARBA00004272"/>
    </source>
</evidence>
<keyword evidence="11" id="KW-0325">Glycoprotein</keyword>
<protein>
    <recommendedName>
        <fullName evidence="16">Serpentine receptor class r-10</fullName>
    </recommendedName>
    <alternativeName>
        <fullName evidence="17">Odorant response abnormal protein 10</fullName>
    </alternativeName>
    <alternativeName>
        <fullName evidence="18">Olfactory receptor 10</fullName>
    </alternativeName>
</protein>
<evidence type="ECO:0000256" key="5">
    <source>
        <dbReference type="ARBA" id="ARBA00022692"/>
    </source>
</evidence>
<dbReference type="SUPFAM" id="SSF81321">
    <property type="entry name" value="Family A G protein-coupled receptor-like"/>
    <property type="match status" value="1"/>
</dbReference>
<dbReference type="eggNOG" id="ENOG502TG6N">
    <property type="taxonomic scope" value="Eukaryota"/>
</dbReference>
<evidence type="ECO:0000256" key="2">
    <source>
        <dbReference type="ARBA" id="ARBA00022475"/>
    </source>
</evidence>
<feature type="transmembrane region" description="Helical" evidence="19">
    <location>
        <begin position="12"/>
        <end position="33"/>
    </location>
</feature>
<evidence type="ECO:0000256" key="10">
    <source>
        <dbReference type="ARBA" id="ARBA00023170"/>
    </source>
</evidence>
<keyword evidence="3" id="KW-0145">Chemotaxis</keyword>
<dbReference type="AlphaFoldDB" id="E3LUN7"/>
<sequence>MSGSEWLEFQYRLITVLVFLSLFCNAVLILLIQLKSPKKLGPYKYLMNFISIFEVFYSIIDYLVIPVMHSHGPSFFIMTPLAHSIFNDSVALKMLAVWCGFFGSSMAIFGIHFIYRYLAVSGSEKISTFKGNKIIFWMLIPVIFGMIWGTVSFFCCGPKEVMTNFIRNNLMEDFNLSVDEVVYIGPYFYNEDGNFLLDIDVVVTLTLATAIMVFFSVYSTYQQLTFQDSSLMTIFYFGWKCYKSLAGVHAGGFSKQFRTLQHQFFIALVLQTVIPITLMHLPLLITYSGALLNISLGNFSNLTSITIALYPVIDPLPTIFIIKNYREGLKKFCLTPIKFFLKIKNKDLTKIGHADDASSTRTSKVPEDYNVSAWGHI</sequence>
<name>E3LUN7_CAERE</name>